<dbReference type="Proteomes" id="UP000001940">
    <property type="component" value="Chromosome IV"/>
</dbReference>
<keyword evidence="7" id="KW-0804">Transcription</keyword>
<dbReference type="GO" id="GO:0006357">
    <property type="term" value="P:regulation of transcription by RNA polymerase II"/>
    <property type="evidence" value="ECO:0000318"/>
    <property type="project" value="GO_Central"/>
</dbReference>
<dbReference type="PROSITE" id="PS00031">
    <property type="entry name" value="NUCLEAR_REC_DBD_1"/>
    <property type="match status" value="1"/>
</dbReference>
<dbReference type="RefSeq" id="NP_501728.2">
    <property type="nucleotide sequence ID" value="NM_069327.3"/>
</dbReference>
<dbReference type="InterPro" id="IPR016355">
    <property type="entry name" value="NR5-like"/>
</dbReference>
<dbReference type="Gene3D" id="3.30.50.10">
    <property type="entry name" value="Erythroid Transcription Factor GATA-1, subunit A"/>
    <property type="match status" value="1"/>
</dbReference>
<protein>
    <submittedName>
        <fullName evidence="11">Nuclear receptor domain-containing protein</fullName>
    </submittedName>
</protein>
<dbReference type="GO" id="GO:0000978">
    <property type="term" value="F:RNA polymerase II cis-regulatory region sequence-specific DNA binding"/>
    <property type="evidence" value="ECO:0000318"/>
    <property type="project" value="GO_Central"/>
</dbReference>
<keyword evidence="5" id="KW-0805">Transcription regulation</keyword>
<dbReference type="eggNOG" id="ENOG502TGDJ">
    <property type="taxonomic scope" value="Eukaryota"/>
</dbReference>
<dbReference type="PRINTS" id="PR00047">
    <property type="entry name" value="STROIDFINGER"/>
</dbReference>
<dbReference type="AGR" id="WB:WBGene00003629"/>
<organism evidence="11 12">
    <name type="scientific">Caenorhabditis elegans</name>
    <dbReference type="NCBI Taxonomy" id="6239"/>
    <lineage>
        <taxon>Eukaryota</taxon>
        <taxon>Metazoa</taxon>
        <taxon>Ecdysozoa</taxon>
        <taxon>Nematoda</taxon>
        <taxon>Chromadorea</taxon>
        <taxon>Rhabditida</taxon>
        <taxon>Rhabditina</taxon>
        <taxon>Rhabditomorpha</taxon>
        <taxon>Rhabditoidea</taxon>
        <taxon>Rhabditidae</taxon>
        <taxon>Peloderinae</taxon>
        <taxon>Caenorhabditis</taxon>
    </lineage>
</organism>
<dbReference type="SUPFAM" id="SSF57716">
    <property type="entry name" value="Glucocorticoid receptor-like (DNA-binding domain)"/>
    <property type="match status" value="1"/>
</dbReference>
<keyword evidence="8 11" id="KW-0675">Receptor</keyword>
<reference evidence="11 12" key="1">
    <citation type="journal article" date="1998" name="Science">
        <title>Genome sequence of the nematode C. elegans: a platform for investigating biology.</title>
        <authorList>
            <consortium name="The C. elegans sequencing consortium"/>
            <person name="Sulson J.E."/>
            <person name="Waterston R."/>
        </authorList>
    </citation>
    <scope>NUCLEOTIDE SEQUENCE [LARGE SCALE GENOMIC DNA]</scope>
    <source>
        <strain evidence="11 12">Bristol N2</strain>
    </source>
</reference>
<evidence type="ECO:0000256" key="3">
    <source>
        <dbReference type="ARBA" id="ARBA00022771"/>
    </source>
</evidence>
<evidence type="ECO:0000313" key="11">
    <source>
        <dbReference type="EMBL" id="CAA92473.2"/>
    </source>
</evidence>
<evidence type="ECO:0000313" key="12">
    <source>
        <dbReference type="Proteomes" id="UP000001940"/>
    </source>
</evidence>
<keyword evidence="2" id="KW-0479">Metal-binding</keyword>
<keyword evidence="9" id="KW-0539">Nucleus</keyword>
<dbReference type="CTD" id="191720"/>
<comment type="subcellular location">
    <subcellularLocation>
        <location evidence="1">Nucleus</location>
    </subcellularLocation>
</comment>
<evidence type="ECO:0000259" key="10">
    <source>
        <dbReference type="PROSITE" id="PS51030"/>
    </source>
</evidence>
<evidence type="ECO:0000313" key="13">
    <source>
        <dbReference type="WormBase" id="K01H12.3a"/>
    </source>
</evidence>
<dbReference type="HOGENOM" id="CLU_855897_0_0_1"/>
<dbReference type="SMR" id="Q21104"/>
<evidence type="ECO:0000256" key="2">
    <source>
        <dbReference type="ARBA" id="ARBA00022723"/>
    </source>
</evidence>
<evidence type="ECO:0000256" key="1">
    <source>
        <dbReference type="ARBA" id="ARBA00004123"/>
    </source>
</evidence>
<name>Q21104_CAEEL</name>
<dbReference type="GO" id="GO:0009755">
    <property type="term" value="P:hormone-mediated signaling pathway"/>
    <property type="evidence" value="ECO:0000318"/>
    <property type="project" value="GO_Central"/>
</dbReference>
<evidence type="ECO:0000256" key="7">
    <source>
        <dbReference type="ARBA" id="ARBA00023163"/>
    </source>
</evidence>
<evidence type="ECO:0000256" key="5">
    <source>
        <dbReference type="ARBA" id="ARBA00023015"/>
    </source>
</evidence>
<dbReference type="InterPro" id="IPR013088">
    <property type="entry name" value="Znf_NHR/GATA"/>
</dbReference>
<dbReference type="Reactome" id="R-CEL-4090294">
    <property type="pathway name" value="SUMOylation of intracellular receptors"/>
</dbReference>
<dbReference type="GeneID" id="191720"/>
<dbReference type="PROSITE" id="PS51030">
    <property type="entry name" value="NUCLEAR_REC_DBD_2"/>
    <property type="match status" value="1"/>
</dbReference>
<dbReference type="InterPro" id="IPR001628">
    <property type="entry name" value="Znf_hrmn_rcpt"/>
</dbReference>
<dbReference type="PhylomeDB" id="Q21104"/>
<accession>Q21104</accession>
<dbReference type="UCSC" id="K01H12.3">
    <property type="organism name" value="c. elegans"/>
</dbReference>
<keyword evidence="12" id="KW-1185">Reference proteome</keyword>
<dbReference type="ExpressionAtlas" id="Q21104">
    <property type="expression patterns" value="baseline"/>
</dbReference>
<keyword evidence="4" id="KW-0862">Zinc</keyword>
<keyword evidence="3" id="KW-0863">Zinc-finger</keyword>
<dbReference type="AlphaFoldDB" id="Q21104"/>
<proteinExistence type="predicted"/>
<dbReference type="PaxDb" id="6239-K01H12.3"/>
<dbReference type="PANTHER" id="PTHR24086:SF43">
    <property type="entry name" value="NUCLEAR RECEPTOR DOMAIN-CONTAINING PROTEIN"/>
    <property type="match status" value="1"/>
</dbReference>
<evidence type="ECO:0000256" key="8">
    <source>
        <dbReference type="ARBA" id="ARBA00023170"/>
    </source>
</evidence>
<evidence type="ECO:0000256" key="6">
    <source>
        <dbReference type="ARBA" id="ARBA00023125"/>
    </source>
</evidence>
<dbReference type="Reactome" id="R-CEL-383280">
    <property type="pathway name" value="Nuclear Receptor transcription pathway"/>
</dbReference>
<dbReference type="GO" id="GO:0008270">
    <property type="term" value="F:zinc ion binding"/>
    <property type="evidence" value="ECO:0007669"/>
    <property type="project" value="UniProtKB-KW"/>
</dbReference>
<evidence type="ECO:0000256" key="4">
    <source>
        <dbReference type="ARBA" id="ARBA00022833"/>
    </source>
</evidence>
<dbReference type="STRING" id="6239.K01H12.3a.1"/>
<dbReference type="InParanoid" id="Q21104"/>
<dbReference type="FunCoup" id="Q21104">
    <property type="interactions" value="187"/>
</dbReference>
<keyword evidence="6" id="KW-0238">DNA-binding</keyword>
<dbReference type="GO" id="GO:0090575">
    <property type="term" value="C:RNA polymerase II transcription regulator complex"/>
    <property type="evidence" value="ECO:0000318"/>
    <property type="project" value="GO_Central"/>
</dbReference>
<dbReference type="SMART" id="SM00399">
    <property type="entry name" value="ZnF_C4"/>
    <property type="match status" value="1"/>
</dbReference>
<dbReference type="GO" id="GO:0009888">
    <property type="term" value="P:tissue development"/>
    <property type="evidence" value="ECO:0000318"/>
    <property type="project" value="GO_Central"/>
</dbReference>
<gene>
    <name evidence="11 13" type="primary">nhr-38</name>
    <name evidence="11" type="ORF">CELE_K01H12.3</name>
    <name evidence="13" type="ORF">K01H12.3</name>
</gene>
<dbReference type="PANTHER" id="PTHR24086">
    <property type="entry name" value="NUCLEAR RECEPTOR SUBFAMILY 5 GROUP A"/>
    <property type="match status" value="1"/>
</dbReference>
<dbReference type="WormBase" id="K01H12.3a">
    <property type="protein sequence ID" value="CE43658"/>
    <property type="gene ID" value="WBGene00003629"/>
    <property type="gene designation" value="nhr-38"/>
</dbReference>
<dbReference type="OMA" id="PQEMICS"/>
<sequence length="355" mass="40451">MSLYCSSFDNQCYWMMDDSQVVWNSSAPQEMICSICSDKAEGYHFGAISCAACGAFFRRSVSDQKVYSCSNRQCSIVHDPTKRGGSCRFCRFLKCVSSGMMPQDVKAKRTSSSQQNVTSLYRNMNQSSILLIDQIIAFRRSIAAERPIFDLISRSTTRTNLKISLHQEYEIMRRISTGSPLIMQVIEHFYAHFGSLDNNFMSDPLGDIFLLVFVFEACVLTATKGGIQLDRLFLPNMVHIDLSEQPFLEFMECEQHVNLNPYRNILNSFSFLVQLVSRSFQSCNFDEPLLSILFYKCITEAVPINFRHCFADVNRDSLLTDLNRVDPVSFEQIQNTSAQIHQGTRAFKDAISSIL</sequence>
<dbReference type="EMBL" id="BX284604">
    <property type="protein sequence ID" value="CAA92473.2"/>
    <property type="molecule type" value="Genomic_DNA"/>
</dbReference>
<dbReference type="Pfam" id="PF00105">
    <property type="entry name" value="zf-C4"/>
    <property type="match status" value="1"/>
</dbReference>
<dbReference type="OrthoDB" id="5850793at2759"/>
<dbReference type="GO" id="GO:0004879">
    <property type="term" value="F:nuclear receptor activity"/>
    <property type="evidence" value="ECO:0007669"/>
    <property type="project" value="InterPro"/>
</dbReference>
<evidence type="ECO:0000256" key="9">
    <source>
        <dbReference type="ARBA" id="ARBA00023242"/>
    </source>
</evidence>
<feature type="domain" description="Nuclear receptor" evidence="10">
    <location>
        <begin position="30"/>
        <end position="107"/>
    </location>
</feature>
<dbReference type="Bgee" id="WBGene00003629">
    <property type="expression patterns" value="Expressed in larva"/>
</dbReference>
<dbReference type="FunFam" id="3.30.50.10:FF:000144">
    <property type="entry name" value="Nuclear Hormone Receptor family"/>
    <property type="match status" value="1"/>
</dbReference>